<dbReference type="OrthoDB" id="207084at2759"/>
<reference evidence="1 2" key="1">
    <citation type="submission" date="2016-07" db="EMBL/GenBank/DDBJ databases">
        <title>Pervasive Adenine N6-methylation of Active Genes in Fungi.</title>
        <authorList>
            <consortium name="DOE Joint Genome Institute"/>
            <person name="Mondo S.J."/>
            <person name="Dannebaum R.O."/>
            <person name="Kuo R.C."/>
            <person name="Labutti K."/>
            <person name="Haridas S."/>
            <person name="Kuo A."/>
            <person name="Salamov A."/>
            <person name="Ahrendt S.R."/>
            <person name="Lipzen A."/>
            <person name="Sullivan W."/>
            <person name="Andreopoulos W.B."/>
            <person name="Clum A."/>
            <person name="Lindquist E."/>
            <person name="Daum C."/>
            <person name="Ramamoorthy G.K."/>
            <person name="Gryganskyi A."/>
            <person name="Culley D."/>
            <person name="Magnuson J.K."/>
            <person name="James T.Y."/>
            <person name="O'Malley M.A."/>
            <person name="Stajich J.E."/>
            <person name="Spatafora J.W."/>
            <person name="Visel A."/>
            <person name="Grigoriev I.V."/>
        </authorList>
    </citation>
    <scope>NUCLEOTIDE SEQUENCE [LARGE SCALE GENOMIC DNA]</scope>
    <source>
        <strain evidence="1 2">JEL800</strain>
    </source>
</reference>
<organism evidence="1 2">
    <name type="scientific">Rhizoclosmatium globosum</name>
    <dbReference type="NCBI Taxonomy" id="329046"/>
    <lineage>
        <taxon>Eukaryota</taxon>
        <taxon>Fungi</taxon>
        <taxon>Fungi incertae sedis</taxon>
        <taxon>Chytridiomycota</taxon>
        <taxon>Chytridiomycota incertae sedis</taxon>
        <taxon>Chytridiomycetes</taxon>
        <taxon>Chytridiales</taxon>
        <taxon>Chytriomycetaceae</taxon>
        <taxon>Rhizoclosmatium</taxon>
    </lineage>
</organism>
<accession>A0A1Y2CAR3</accession>
<keyword evidence="2" id="KW-1185">Reference proteome</keyword>
<proteinExistence type="predicted"/>
<dbReference type="Proteomes" id="UP000193642">
    <property type="component" value="Unassembled WGS sequence"/>
</dbReference>
<sequence length="107" mass="11466">MRLGYHLFIELYSSGTIILTGHDNGILAVLRVVDVETNALSGASAPATTAAVADISADAQKIEKKEAIVKKETKETAKEDGKKEKWKSTSVSDSDTLWSISCVHSMG</sequence>
<comment type="caution">
    <text evidence="1">The sequence shown here is derived from an EMBL/GenBank/DDBJ whole genome shotgun (WGS) entry which is preliminary data.</text>
</comment>
<name>A0A1Y2CAR3_9FUNG</name>
<dbReference type="AlphaFoldDB" id="A0A1Y2CAR3"/>
<gene>
    <name evidence="1" type="ORF">BCR33DRAFT_231997</name>
</gene>
<evidence type="ECO:0000313" key="1">
    <source>
        <dbReference type="EMBL" id="ORY43944.1"/>
    </source>
</evidence>
<dbReference type="EMBL" id="MCGO01000023">
    <property type="protein sequence ID" value="ORY43944.1"/>
    <property type="molecule type" value="Genomic_DNA"/>
</dbReference>
<evidence type="ECO:0000313" key="2">
    <source>
        <dbReference type="Proteomes" id="UP000193642"/>
    </source>
</evidence>
<protein>
    <submittedName>
        <fullName evidence="1">Uncharacterized protein</fullName>
    </submittedName>
</protein>